<evidence type="ECO:0000259" key="7">
    <source>
        <dbReference type="PROSITE" id="PS51253"/>
    </source>
</evidence>
<dbReference type="Pfam" id="PF03184">
    <property type="entry name" value="DDE_1"/>
    <property type="match status" value="1"/>
</dbReference>
<feature type="region of interest" description="Disordered" evidence="5">
    <location>
        <begin position="530"/>
        <end position="558"/>
    </location>
</feature>
<dbReference type="PANTHER" id="PTHR19303:SF74">
    <property type="entry name" value="POGO TRANSPOSABLE ELEMENT WITH KRAB DOMAIN"/>
    <property type="match status" value="1"/>
</dbReference>
<dbReference type="Proteomes" id="UP000694844">
    <property type="component" value="Chromosome 3"/>
</dbReference>
<feature type="compositionally biased region" description="Basic and acidic residues" evidence="5">
    <location>
        <begin position="531"/>
        <end position="558"/>
    </location>
</feature>
<dbReference type="Gene3D" id="1.10.10.60">
    <property type="entry name" value="Homeodomain-like"/>
    <property type="match status" value="1"/>
</dbReference>
<dbReference type="InterPro" id="IPR009057">
    <property type="entry name" value="Homeodomain-like_sf"/>
</dbReference>
<keyword evidence="8" id="KW-1185">Reference proteome</keyword>
<dbReference type="PANTHER" id="PTHR19303">
    <property type="entry name" value="TRANSPOSON"/>
    <property type="match status" value="1"/>
</dbReference>
<dbReference type="OrthoDB" id="6156430at2759"/>
<keyword evidence="2 4" id="KW-0238">DNA-binding</keyword>
<dbReference type="GO" id="GO:0005634">
    <property type="term" value="C:nucleus"/>
    <property type="evidence" value="ECO:0007669"/>
    <property type="project" value="UniProtKB-SubCell"/>
</dbReference>
<name>A0A8B8DHG0_CRAVI</name>
<evidence type="ECO:0000256" key="2">
    <source>
        <dbReference type="ARBA" id="ARBA00023125"/>
    </source>
</evidence>
<feature type="domain" description="HTH CENPB-type" evidence="7">
    <location>
        <begin position="57"/>
        <end position="130"/>
    </location>
</feature>
<reference evidence="9" key="1">
    <citation type="submission" date="2025-08" db="UniProtKB">
        <authorList>
            <consortium name="RefSeq"/>
        </authorList>
    </citation>
    <scope>IDENTIFICATION</scope>
    <source>
        <tissue evidence="9">Whole sample</tissue>
    </source>
</reference>
<dbReference type="PROSITE" id="PS51253">
    <property type="entry name" value="HTH_CENPB"/>
    <property type="match status" value="1"/>
</dbReference>
<sequence length="558" mass="62317">MPRVYQRKRKKVYDEKVLMKAINAVKNGESVREAERNYGVPKSTIADSLKKKYKLPGRPGRRQIIPLEVENKIANAVKEAAKQGIGITRRQLLSRVGELSRKMKFAFNNGYPGKDWFDGFKRRHPDLSIRKPEKLTTTRARMVNPVVLQRYFTDLNEILVALDISNKPSVIWNCDETGKQFEHDPVKILAPKGARSLVGRTTANRTNVTIMACVNAVGNVMPPMFVVKGKTSRSLHGFNTEAAPEGCMWAYQEKGWMNDALGEVWFREIFLKNCGDARPQLLILDGHSSHETLAILELALQENIHILSLPPHTTHVLQPLDRTVFGPLNMAYNSVCSEYLGQNALNTVNKWTFPGLFNKAWETAVSVANITSGFRACGIFPFNPSAIPNEMLVPSKPSERNYDSPSTSLKTKGERSRVFLPQVACEDASTNVECIQLPVSAEPLIAMPAENCAIEDPNILFDLILGGQCEIFSPDEGGIATIPQEREADLAETAINNLFIPPALPQSSHGSSNTGRKTVTFHRLLTSTEVLEEKRAASKKKEEREKKKNERSAIKKQK</sequence>
<dbReference type="InterPro" id="IPR050863">
    <property type="entry name" value="CenT-Element_Derived"/>
</dbReference>
<evidence type="ECO:0000256" key="1">
    <source>
        <dbReference type="ARBA" id="ARBA00004123"/>
    </source>
</evidence>
<evidence type="ECO:0000256" key="3">
    <source>
        <dbReference type="ARBA" id="ARBA00023242"/>
    </source>
</evidence>
<dbReference type="Pfam" id="PF05225">
    <property type="entry name" value="HTH_psq"/>
    <property type="match status" value="1"/>
</dbReference>
<dbReference type="InterPro" id="IPR004875">
    <property type="entry name" value="DDE_SF_endonuclease_dom"/>
</dbReference>
<evidence type="ECO:0000256" key="4">
    <source>
        <dbReference type="PROSITE-ProRule" id="PRU00320"/>
    </source>
</evidence>
<protein>
    <submittedName>
        <fullName evidence="9">Uncharacterized protein LOC111126570</fullName>
    </submittedName>
</protein>
<organism evidence="8 9">
    <name type="scientific">Crassostrea virginica</name>
    <name type="common">Eastern oyster</name>
    <dbReference type="NCBI Taxonomy" id="6565"/>
    <lineage>
        <taxon>Eukaryota</taxon>
        <taxon>Metazoa</taxon>
        <taxon>Spiralia</taxon>
        <taxon>Lophotrochozoa</taxon>
        <taxon>Mollusca</taxon>
        <taxon>Bivalvia</taxon>
        <taxon>Autobranchia</taxon>
        <taxon>Pteriomorphia</taxon>
        <taxon>Ostreida</taxon>
        <taxon>Ostreoidea</taxon>
        <taxon>Ostreidae</taxon>
        <taxon>Crassostrea</taxon>
    </lineage>
</organism>
<evidence type="ECO:0000313" key="9">
    <source>
        <dbReference type="RefSeq" id="XP_022327014.1"/>
    </source>
</evidence>
<evidence type="ECO:0000256" key="5">
    <source>
        <dbReference type="SAM" id="MobiDB-lite"/>
    </source>
</evidence>
<dbReference type="SUPFAM" id="SSF46689">
    <property type="entry name" value="Homeodomain-like"/>
    <property type="match status" value="1"/>
</dbReference>
<dbReference type="GeneID" id="111126570"/>
<dbReference type="RefSeq" id="XP_022327014.1">
    <property type="nucleotide sequence ID" value="XM_022471306.1"/>
</dbReference>
<dbReference type="InterPro" id="IPR007889">
    <property type="entry name" value="HTH_Psq"/>
</dbReference>
<dbReference type="KEGG" id="cvn:111126570"/>
<feature type="DNA-binding region" description="H-T-H motif" evidence="4">
    <location>
        <begin position="31"/>
        <end position="51"/>
    </location>
</feature>
<proteinExistence type="predicted"/>
<accession>A0A8B8DHG0</accession>
<evidence type="ECO:0000313" key="8">
    <source>
        <dbReference type="Proteomes" id="UP000694844"/>
    </source>
</evidence>
<dbReference type="InterPro" id="IPR006600">
    <property type="entry name" value="HTH_CenpB_DNA-bd_dom"/>
</dbReference>
<dbReference type="PROSITE" id="PS50960">
    <property type="entry name" value="HTH_PSQ"/>
    <property type="match status" value="1"/>
</dbReference>
<feature type="domain" description="HTH psq-type" evidence="6">
    <location>
        <begin position="1"/>
        <end position="55"/>
    </location>
</feature>
<gene>
    <name evidence="9" type="primary">LOC111126570</name>
</gene>
<comment type="subcellular location">
    <subcellularLocation>
        <location evidence="1 4">Nucleus</location>
    </subcellularLocation>
</comment>
<keyword evidence="3 4" id="KW-0539">Nucleus</keyword>
<dbReference type="GO" id="GO:0003677">
    <property type="term" value="F:DNA binding"/>
    <property type="evidence" value="ECO:0007669"/>
    <property type="project" value="UniProtKB-UniRule"/>
</dbReference>
<dbReference type="AlphaFoldDB" id="A0A8B8DHG0"/>
<evidence type="ECO:0000259" key="6">
    <source>
        <dbReference type="PROSITE" id="PS50960"/>
    </source>
</evidence>